<dbReference type="Proteomes" id="UP000285120">
    <property type="component" value="Unassembled WGS sequence"/>
</dbReference>
<comment type="subcellular location">
    <subcellularLocation>
        <location evidence="1 10">Cytoplasm</location>
    </subcellularLocation>
</comment>
<dbReference type="PROSITE" id="PS50861">
    <property type="entry name" value="AA_TRNA_LIGASE_II_GLYAB"/>
    <property type="match status" value="1"/>
</dbReference>
<dbReference type="Pfam" id="PF02092">
    <property type="entry name" value="tRNA_synt_2f"/>
    <property type="match status" value="1"/>
</dbReference>
<dbReference type="HAMAP" id="MF_00255">
    <property type="entry name" value="Gly_tRNA_synth_beta"/>
    <property type="match status" value="1"/>
</dbReference>
<keyword evidence="5 10" id="KW-0547">Nucleotide-binding</keyword>
<feature type="domain" description="DALR anticodon binding" evidence="11">
    <location>
        <begin position="585"/>
        <end position="677"/>
    </location>
</feature>
<dbReference type="GO" id="GO:0006420">
    <property type="term" value="P:arginyl-tRNA aminoacylation"/>
    <property type="evidence" value="ECO:0007669"/>
    <property type="project" value="InterPro"/>
</dbReference>
<dbReference type="PANTHER" id="PTHR30075:SF2">
    <property type="entry name" value="GLYCINE--TRNA LIGASE, CHLOROPLASTIC_MITOCHONDRIAL 2"/>
    <property type="match status" value="1"/>
</dbReference>
<evidence type="ECO:0000313" key="13">
    <source>
        <dbReference type="Proteomes" id="UP000285120"/>
    </source>
</evidence>
<evidence type="ECO:0000256" key="4">
    <source>
        <dbReference type="ARBA" id="ARBA00022598"/>
    </source>
</evidence>
<dbReference type="OrthoDB" id="9775440at2"/>
<dbReference type="PRINTS" id="PR01045">
    <property type="entry name" value="TRNASYNTHGB"/>
</dbReference>
<evidence type="ECO:0000256" key="7">
    <source>
        <dbReference type="ARBA" id="ARBA00022917"/>
    </source>
</evidence>
<keyword evidence="13" id="KW-1185">Reference proteome</keyword>
<dbReference type="InterPro" id="IPR015944">
    <property type="entry name" value="Gly-tRNA-synth_bsu"/>
</dbReference>
<evidence type="ECO:0000256" key="1">
    <source>
        <dbReference type="ARBA" id="ARBA00004496"/>
    </source>
</evidence>
<dbReference type="EC" id="6.1.1.14" evidence="10"/>
<dbReference type="InterPro" id="IPR006194">
    <property type="entry name" value="Gly-tRNA-synth_heterodimer"/>
</dbReference>
<evidence type="ECO:0000256" key="8">
    <source>
        <dbReference type="ARBA" id="ARBA00023146"/>
    </source>
</evidence>
<accession>A0A419V3P9</accession>
<comment type="catalytic activity">
    <reaction evidence="9 10">
        <text>tRNA(Gly) + glycine + ATP = glycyl-tRNA(Gly) + AMP + diphosphate</text>
        <dbReference type="Rhea" id="RHEA:16013"/>
        <dbReference type="Rhea" id="RHEA-COMP:9664"/>
        <dbReference type="Rhea" id="RHEA-COMP:9683"/>
        <dbReference type="ChEBI" id="CHEBI:30616"/>
        <dbReference type="ChEBI" id="CHEBI:33019"/>
        <dbReference type="ChEBI" id="CHEBI:57305"/>
        <dbReference type="ChEBI" id="CHEBI:78442"/>
        <dbReference type="ChEBI" id="CHEBI:78522"/>
        <dbReference type="ChEBI" id="CHEBI:456215"/>
        <dbReference type="EC" id="6.1.1.14"/>
    </reaction>
</comment>
<dbReference type="AlphaFoldDB" id="A0A419V3P9"/>
<proteinExistence type="inferred from homology"/>
<dbReference type="EMBL" id="RAPK01000009">
    <property type="protein sequence ID" value="RKD73026.1"/>
    <property type="molecule type" value="Genomic_DNA"/>
</dbReference>
<comment type="similarity">
    <text evidence="2 10">Belongs to the class-II aminoacyl-tRNA synthetase family.</text>
</comment>
<comment type="subunit">
    <text evidence="10">Tetramer of two alpha and two beta subunits.</text>
</comment>
<evidence type="ECO:0000256" key="5">
    <source>
        <dbReference type="ARBA" id="ARBA00022741"/>
    </source>
</evidence>
<dbReference type="NCBIfam" id="TIGR00211">
    <property type="entry name" value="glyS"/>
    <property type="match status" value="1"/>
</dbReference>
<dbReference type="GO" id="GO:0004814">
    <property type="term" value="F:arginine-tRNA ligase activity"/>
    <property type="evidence" value="ECO:0007669"/>
    <property type="project" value="InterPro"/>
</dbReference>
<comment type="caution">
    <text evidence="12">The sequence shown here is derived from an EMBL/GenBank/DDBJ whole genome shotgun (WGS) entry which is preliminary data.</text>
</comment>
<keyword evidence="7 10" id="KW-0648">Protein biosynthesis</keyword>
<evidence type="ECO:0000256" key="3">
    <source>
        <dbReference type="ARBA" id="ARBA00022490"/>
    </source>
</evidence>
<dbReference type="GO" id="GO:0005524">
    <property type="term" value="F:ATP binding"/>
    <property type="evidence" value="ECO:0007669"/>
    <property type="project" value="UniProtKB-UniRule"/>
</dbReference>
<keyword evidence="6 10" id="KW-0067">ATP-binding</keyword>
<organism evidence="12 13">
    <name type="scientific">Sinobaca qinghaiensis</name>
    <dbReference type="NCBI Taxonomy" id="342944"/>
    <lineage>
        <taxon>Bacteria</taxon>
        <taxon>Bacillati</taxon>
        <taxon>Bacillota</taxon>
        <taxon>Bacilli</taxon>
        <taxon>Bacillales</taxon>
        <taxon>Sporolactobacillaceae</taxon>
        <taxon>Sinobaca</taxon>
    </lineage>
</organism>
<dbReference type="SUPFAM" id="SSF109604">
    <property type="entry name" value="HD-domain/PDEase-like"/>
    <property type="match status" value="1"/>
</dbReference>
<evidence type="ECO:0000313" key="12">
    <source>
        <dbReference type="EMBL" id="RKD73026.1"/>
    </source>
</evidence>
<evidence type="ECO:0000256" key="2">
    <source>
        <dbReference type="ARBA" id="ARBA00008226"/>
    </source>
</evidence>
<gene>
    <name evidence="10" type="primary">glyS</name>
    <name evidence="12" type="ORF">ATL39_2228</name>
</gene>
<evidence type="ECO:0000256" key="10">
    <source>
        <dbReference type="HAMAP-Rule" id="MF_00255"/>
    </source>
</evidence>
<protein>
    <recommendedName>
        <fullName evidence="10">Glycine--tRNA ligase beta subunit</fullName>
        <ecNumber evidence="10">6.1.1.14</ecNumber>
    </recommendedName>
    <alternativeName>
        <fullName evidence="10">Glycyl-tRNA synthetase beta subunit</fullName>
        <shortName evidence="10">GlyRS</shortName>
    </alternativeName>
</protein>
<dbReference type="GO" id="GO:0004820">
    <property type="term" value="F:glycine-tRNA ligase activity"/>
    <property type="evidence" value="ECO:0007669"/>
    <property type="project" value="UniProtKB-UniRule"/>
</dbReference>
<dbReference type="RefSeq" id="WP_120193412.1">
    <property type="nucleotide sequence ID" value="NZ_RAPK01000009.1"/>
</dbReference>
<dbReference type="GO" id="GO:0006426">
    <property type="term" value="P:glycyl-tRNA aminoacylation"/>
    <property type="evidence" value="ECO:0007669"/>
    <property type="project" value="UniProtKB-UniRule"/>
</dbReference>
<name>A0A419V3P9_9BACL</name>
<keyword evidence="4 10" id="KW-0436">Ligase</keyword>
<evidence type="ECO:0000256" key="6">
    <source>
        <dbReference type="ARBA" id="ARBA00022840"/>
    </source>
</evidence>
<keyword evidence="3 10" id="KW-0963">Cytoplasm</keyword>
<evidence type="ECO:0000259" key="11">
    <source>
        <dbReference type="Pfam" id="PF05746"/>
    </source>
</evidence>
<dbReference type="GO" id="GO:0005829">
    <property type="term" value="C:cytosol"/>
    <property type="evidence" value="ECO:0007669"/>
    <property type="project" value="TreeGrafter"/>
</dbReference>
<keyword evidence="8 10" id="KW-0030">Aminoacyl-tRNA synthetase</keyword>
<dbReference type="PANTHER" id="PTHR30075">
    <property type="entry name" value="GLYCYL-TRNA SYNTHETASE"/>
    <property type="match status" value="1"/>
</dbReference>
<dbReference type="InterPro" id="IPR008909">
    <property type="entry name" value="DALR_anticod-bd"/>
</dbReference>
<evidence type="ECO:0000256" key="9">
    <source>
        <dbReference type="ARBA" id="ARBA00047937"/>
    </source>
</evidence>
<sequence length="698" mass="78228">MANKDYLLEIGLEEMPARFVTDAMLQLESRAAAWLKDKRINYTAIASFSTPRRLAVRIEGAADAQEDIVETKKGPARSIAQAEDGSWTKAAIGFAKGQGLSENDLYIESIKDVEYVFAKKEEKGRATAELLPELGAEASKMTFPKSMKWGSHTMRYVRPVQWIVSLYGTEIIPMEMAGVKAGRQTRGHRFLGANTVIESPAAYEAVLEKEWVIAEPSERKEMIRKQIAAIEEKENWLIPINEDLLEEINNLVEYPTALSGSFDVSYLELPQEVLITSMREHQRYFPVEDENARLLPNFVTVRNGNEEHIENVRKGNEKVLRARLADGRFFYEEDQKLPPEQAAAKLDNIVYQEGLGTIGDKVRRIQGLSLAAAKKISLSEEAQENIRRGAFLSKFDLVTLMVDEFTELQGIVGEKYALLAGENETVARSIREHYLPRFAGDMTPSSKEAAVIGLADKMDTVVTAFGIGAVPTGSQDPNGIRRHAAGAVAIMLAQELPITVEGMIQQTMEIAAKAGVLKRPEEELAIELQEFFKQRIRNLLLERSISHDVCDALLQGDIGYIYILVNKAGFLQAQKNKASFKETVEALSRVTNISKKAELDAPPVRTELMENDQEKQLMKAHEELAVSLPSLLQDNSMEEALQELEKLSPYINDYFEHVMVMSDDEAVKQNRLAQMVQLSGLIQTFADFRYLVFTESSD</sequence>
<reference evidence="12 13" key="1">
    <citation type="submission" date="2018-09" db="EMBL/GenBank/DDBJ databases">
        <title>Genomic Encyclopedia of Archaeal and Bacterial Type Strains, Phase II (KMG-II): from individual species to whole genera.</title>
        <authorList>
            <person name="Goeker M."/>
        </authorList>
    </citation>
    <scope>NUCLEOTIDE SEQUENCE [LARGE SCALE GENOMIC DNA]</scope>
    <source>
        <strain evidence="12 13">DSM 17008</strain>
    </source>
</reference>
<dbReference type="Pfam" id="PF05746">
    <property type="entry name" value="DALR_1"/>
    <property type="match status" value="1"/>
</dbReference>